<keyword evidence="2" id="KW-1185">Reference proteome</keyword>
<evidence type="ECO:0000313" key="2">
    <source>
        <dbReference type="Proteomes" id="UP000634136"/>
    </source>
</evidence>
<reference evidence="1" key="1">
    <citation type="submission" date="2020-09" db="EMBL/GenBank/DDBJ databases">
        <title>Genome-Enabled Discovery of Anthraquinone Biosynthesis in Senna tora.</title>
        <authorList>
            <person name="Kang S.-H."/>
            <person name="Pandey R.P."/>
            <person name="Lee C.-M."/>
            <person name="Sim J.-S."/>
            <person name="Jeong J.-T."/>
            <person name="Choi B.-S."/>
            <person name="Jung M."/>
            <person name="Ginzburg D."/>
            <person name="Zhao K."/>
            <person name="Won S.Y."/>
            <person name="Oh T.-J."/>
            <person name="Yu Y."/>
            <person name="Kim N.-H."/>
            <person name="Lee O.R."/>
            <person name="Lee T.-H."/>
            <person name="Bashyal P."/>
            <person name="Kim T.-S."/>
            <person name="Lee W.-H."/>
            <person name="Kawkins C."/>
            <person name="Kim C.-K."/>
            <person name="Kim J.S."/>
            <person name="Ahn B.O."/>
            <person name="Rhee S.Y."/>
            <person name="Sohng J.K."/>
        </authorList>
    </citation>
    <scope>NUCLEOTIDE SEQUENCE</scope>
    <source>
        <tissue evidence="1">Leaf</tissue>
    </source>
</reference>
<organism evidence="1 2">
    <name type="scientific">Senna tora</name>
    <dbReference type="NCBI Taxonomy" id="362788"/>
    <lineage>
        <taxon>Eukaryota</taxon>
        <taxon>Viridiplantae</taxon>
        <taxon>Streptophyta</taxon>
        <taxon>Embryophyta</taxon>
        <taxon>Tracheophyta</taxon>
        <taxon>Spermatophyta</taxon>
        <taxon>Magnoliopsida</taxon>
        <taxon>eudicotyledons</taxon>
        <taxon>Gunneridae</taxon>
        <taxon>Pentapetalae</taxon>
        <taxon>rosids</taxon>
        <taxon>fabids</taxon>
        <taxon>Fabales</taxon>
        <taxon>Fabaceae</taxon>
        <taxon>Caesalpinioideae</taxon>
        <taxon>Cassia clade</taxon>
        <taxon>Senna</taxon>
    </lineage>
</organism>
<evidence type="ECO:0000313" key="1">
    <source>
        <dbReference type="EMBL" id="KAF7800398.1"/>
    </source>
</evidence>
<gene>
    <name evidence="1" type="ORF">G2W53_045226</name>
</gene>
<dbReference type="AlphaFoldDB" id="A0A834SDR9"/>
<sequence length="35" mass="3999">MSVRIVFANRSGFDDPIGLVLEWEDRGACLNIFRT</sequence>
<comment type="caution">
    <text evidence="1">The sequence shown here is derived from an EMBL/GenBank/DDBJ whole genome shotgun (WGS) entry which is preliminary data.</text>
</comment>
<accession>A0A834SDR9</accession>
<name>A0A834SDR9_9FABA</name>
<protein>
    <submittedName>
        <fullName evidence="1">Uncharacterized protein</fullName>
    </submittedName>
</protein>
<dbReference type="Proteomes" id="UP000634136">
    <property type="component" value="Unassembled WGS sequence"/>
</dbReference>
<proteinExistence type="predicted"/>
<dbReference type="EMBL" id="JAAIUW010000424">
    <property type="protein sequence ID" value="KAF7800398.1"/>
    <property type="molecule type" value="Genomic_DNA"/>
</dbReference>